<organism evidence="1 2">
    <name type="scientific">Halorubrum tailed virus 27</name>
    <dbReference type="NCBI Taxonomy" id="2878008"/>
    <lineage>
        <taxon>Viruses</taxon>
        <taxon>Duplodnaviria</taxon>
        <taxon>Heunggongvirae</taxon>
        <taxon>Uroviricota</taxon>
        <taxon>Caudoviricetes</taxon>
        <taxon>Thumleimavirales</taxon>
        <taxon>Hafunaviridae</taxon>
        <taxon>Minorvirus</taxon>
        <taxon>Minorvirus thailandense</taxon>
        <taxon>Minorvirus HRTV27</taxon>
    </lineage>
</organism>
<gene>
    <name evidence="1" type="ORF">HRTV-27_gp3</name>
</gene>
<accession>A0AAE8XYE5</accession>
<proteinExistence type="predicted"/>
<dbReference type="EMBL" id="MZ334522">
    <property type="protein sequence ID" value="UBF22696.1"/>
    <property type="molecule type" value="Genomic_DNA"/>
</dbReference>
<keyword evidence="2" id="KW-1185">Reference proteome</keyword>
<sequence length="257" mass="28578">MAQGEVTGSTVQELAELRFEYHDSRKFRNEGVPFEEAYCLTRIGKQPEDYDGPTRYCSNRAGRGDEGEHHPACRFHGGPFANPSGVPENLERLAALKHSMYALPETIRETLSDEENEILDDVLDWPEIYGIDLEEDPAAAHSFDTMAIEVVRQFRTSLYILSEYEVTTKGVYSASGQRLIDETGSPVSEDVPNSLTSAHQTQIRLIEQMKDNLGVSRKARNAAEQTDDRTDAIEGVSKALGGLIKDGEGSYDPSQFD</sequence>
<reference evidence="1" key="1">
    <citation type="submission" date="2021-05" db="EMBL/GenBank/DDBJ databases">
        <title>Diversity, taxonomy and evolution of archaeal viruses of the class Caudoviricetes.</title>
        <authorList>
            <person name="Liu Y."/>
            <person name="Demina T.A."/>
            <person name="Roux S."/>
            <person name="Aiewsakun P."/>
            <person name="Kazlauskas D."/>
            <person name="Simmonds P."/>
            <person name="Prangishvili D."/>
            <person name="Oksanen H.M."/>
            <person name="Krupovic M."/>
        </authorList>
    </citation>
    <scope>NUCLEOTIDE SEQUENCE</scope>
    <source>
        <strain evidence="1">HRTV-27/27</strain>
    </source>
</reference>
<evidence type="ECO:0000313" key="1">
    <source>
        <dbReference type="EMBL" id="UBF22696.1"/>
    </source>
</evidence>
<protein>
    <submittedName>
        <fullName evidence="1">Terminase small subunit</fullName>
    </submittedName>
</protein>
<evidence type="ECO:0000313" key="2">
    <source>
        <dbReference type="Proteomes" id="UP000827260"/>
    </source>
</evidence>
<dbReference type="Proteomes" id="UP000827260">
    <property type="component" value="Segment"/>
</dbReference>
<name>A0AAE8XYE5_9CAUD</name>